<dbReference type="AlphaFoldDB" id="A0A0R1UBY7"/>
<dbReference type="OrthoDB" id="2186028at2"/>
<name>A0A0R1UBY7_9LACO</name>
<dbReference type="PATRIC" id="fig|1423763.3.peg.1457"/>
<protein>
    <recommendedName>
        <fullName evidence="2">SSAP RNA binding domain-containing protein</fullName>
    </recommendedName>
</protein>
<sequence length="286" mass="32027">MVADSSKALLKKEANDEKSLSKLTKDELIQKIKEQESKTEVKKSVYETLSKIDVTKYLEKAGERYDKENKKYVPLNYLPWAKAWGLVKAAYPRANYKLLEYPNYIQTKNGLELAGVLDYRITKIGCEVGATVEIEGESYTQRLYVMDQKNKPVSDPDIAQINKAQMRALVKALAIAGLGLDVYAGEDLPSNSDETSKKQAKQTARQSVNKQYNTGNIKYDGPVEGWATKDLENYPINFNGKVILLSQAFNSVQSGNQKAKEFVDSLKGVASDAYVELNKKFIAQSN</sequence>
<gene>
    <name evidence="3" type="ORF">FC46_GL001435</name>
</gene>
<feature type="domain" description="SSAP RNA binding" evidence="2">
    <location>
        <begin position="45"/>
        <end position="211"/>
    </location>
</feature>
<accession>A0A0R1UBY7</accession>
<keyword evidence="4" id="KW-1185">Reference proteome</keyword>
<dbReference type="RefSeq" id="WP_057799925.1">
    <property type="nucleotide sequence ID" value="NZ_AZFM01000044.1"/>
</dbReference>
<evidence type="ECO:0000259" key="2">
    <source>
        <dbReference type="Pfam" id="PF06378"/>
    </source>
</evidence>
<comment type="caution">
    <text evidence="3">The sequence shown here is derived from an EMBL/GenBank/DDBJ whole genome shotgun (WGS) entry which is preliminary data.</text>
</comment>
<dbReference type="STRING" id="1423763.FC46_GL001435"/>
<dbReference type="Proteomes" id="UP000051036">
    <property type="component" value="Unassembled WGS sequence"/>
</dbReference>
<feature type="region of interest" description="Disordered" evidence="1">
    <location>
        <begin position="1"/>
        <end position="20"/>
    </location>
</feature>
<evidence type="ECO:0000313" key="3">
    <source>
        <dbReference type="EMBL" id="KRL88682.1"/>
    </source>
</evidence>
<feature type="compositionally biased region" description="Basic and acidic residues" evidence="1">
    <location>
        <begin position="10"/>
        <end position="20"/>
    </location>
</feature>
<dbReference type="EMBL" id="AZFM01000044">
    <property type="protein sequence ID" value="KRL88682.1"/>
    <property type="molecule type" value="Genomic_DNA"/>
</dbReference>
<proteinExistence type="predicted"/>
<evidence type="ECO:0000256" key="1">
    <source>
        <dbReference type="SAM" id="MobiDB-lite"/>
    </source>
</evidence>
<dbReference type="InterPro" id="IPR009425">
    <property type="entry name" value="DSRM_SSAP"/>
</dbReference>
<evidence type="ECO:0000313" key="4">
    <source>
        <dbReference type="Proteomes" id="UP000051036"/>
    </source>
</evidence>
<reference evidence="3 4" key="1">
    <citation type="journal article" date="2015" name="Genome Announc.">
        <title>Expanding the biotechnology potential of lactobacilli through comparative genomics of 213 strains and associated genera.</title>
        <authorList>
            <person name="Sun Z."/>
            <person name="Harris H.M."/>
            <person name="McCann A."/>
            <person name="Guo C."/>
            <person name="Argimon S."/>
            <person name="Zhang W."/>
            <person name="Yang X."/>
            <person name="Jeffery I.B."/>
            <person name="Cooney J.C."/>
            <person name="Kagawa T.F."/>
            <person name="Liu W."/>
            <person name="Song Y."/>
            <person name="Salvetti E."/>
            <person name="Wrobel A."/>
            <person name="Rasinkangas P."/>
            <person name="Parkhill J."/>
            <person name="Rea M.C."/>
            <person name="O'Sullivan O."/>
            <person name="Ritari J."/>
            <person name="Douillard F.P."/>
            <person name="Paul Ross R."/>
            <person name="Yang R."/>
            <person name="Briner A.E."/>
            <person name="Felis G.E."/>
            <person name="de Vos W.M."/>
            <person name="Barrangou R."/>
            <person name="Klaenhammer T.R."/>
            <person name="Caufield P.W."/>
            <person name="Cui Y."/>
            <person name="Zhang H."/>
            <person name="O'Toole P.W."/>
        </authorList>
    </citation>
    <scope>NUCLEOTIDE SEQUENCE [LARGE SCALE GENOMIC DNA]</scope>
    <source>
        <strain evidence="3 4">DSM 16043</strain>
    </source>
</reference>
<dbReference type="Pfam" id="PF06378">
    <property type="entry name" value="SSAP_Sak"/>
    <property type="match status" value="1"/>
</dbReference>
<organism evidence="3 4">
    <name type="scientific">Lactobacillus kalixensis DSM 16043</name>
    <dbReference type="NCBI Taxonomy" id="1423763"/>
    <lineage>
        <taxon>Bacteria</taxon>
        <taxon>Bacillati</taxon>
        <taxon>Bacillota</taxon>
        <taxon>Bacilli</taxon>
        <taxon>Lactobacillales</taxon>
        <taxon>Lactobacillaceae</taxon>
        <taxon>Lactobacillus</taxon>
    </lineage>
</organism>